<evidence type="ECO:0000313" key="13">
    <source>
        <dbReference type="Proteomes" id="UP001161247"/>
    </source>
</evidence>
<dbReference type="PANTHER" id="PTHR31992:SF159">
    <property type="entry name" value="DOF ZINC FINGER PROTEIN"/>
    <property type="match status" value="1"/>
</dbReference>
<keyword evidence="6 9" id="KW-0804">Transcription</keyword>
<dbReference type="GO" id="GO:0003677">
    <property type="term" value="F:DNA binding"/>
    <property type="evidence" value="ECO:0007669"/>
    <property type="project" value="UniProtKB-UniRule"/>
</dbReference>
<feature type="compositionally biased region" description="Low complexity" evidence="10">
    <location>
        <begin position="101"/>
        <end position="124"/>
    </location>
</feature>
<evidence type="ECO:0000256" key="2">
    <source>
        <dbReference type="ARBA" id="ARBA00022771"/>
    </source>
</evidence>
<evidence type="ECO:0000256" key="5">
    <source>
        <dbReference type="ARBA" id="ARBA00023125"/>
    </source>
</evidence>
<evidence type="ECO:0000256" key="4">
    <source>
        <dbReference type="ARBA" id="ARBA00023015"/>
    </source>
</evidence>
<dbReference type="GO" id="GO:0003700">
    <property type="term" value="F:DNA-binding transcription factor activity"/>
    <property type="evidence" value="ECO:0007669"/>
    <property type="project" value="UniProtKB-UniRule"/>
</dbReference>
<accession>A0AAV1D138</accession>
<keyword evidence="13" id="KW-1185">Reference proteome</keyword>
<keyword evidence="2 8" id="KW-0863">Zinc-finger</keyword>
<dbReference type="Pfam" id="PF02701">
    <property type="entry name" value="Zn_ribbon_Dof"/>
    <property type="match status" value="1"/>
</dbReference>
<evidence type="ECO:0000256" key="9">
    <source>
        <dbReference type="RuleBase" id="RU369094"/>
    </source>
</evidence>
<feature type="compositionally biased region" description="Basic and acidic residues" evidence="10">
    <location>
        <begin position="38"/>
        <end position="48"/>
    </location>
</feature>
<feature type="region of interest" description="Disordered" evidence="10">
    <location>
        <begin position="95"/>
        <end position="144"/>
    </location>
</feature>
<dbReference type="GO" id="GO:0005634">
    <property type="term" value="C:nucleus"/>
    <property type="evidence" value="ECO:0007669"/>
    <property type="project" value="UniProtKB-SubCell"/>
</dbReference>
<dbReference type="PROSITE" id="PS50884">
    <property type="entry name" value="ZF_DOF_2"/>
    <property type="match status" value="1"/>
</dbReference>
<dbReference type="InterPro" id="IPR045174">
    <property type="entry name" value="Dof"/>
</dbReference>
<dbReference type="GO" id="GO:0008270">
    <property type="term" value="F:zinc ion binding"/>
    <property type="evidence" value="ECO:0007669"/>
    <property type="project" value="UniProtKB-KW"/>
</dbReference>
<proteinExistence type="predicted"/>
<feature type="region of interest" description="Disordered" evidence="10">
    <location>
        <begin position="21"/>
        <end position="48"/>
    </location>
</feature>
<name>A0AAV1D138_OLDCO</name>
<feature type="region of interest" description="Disordered" evidence="10">
    <location>
        <begin position="527"/>
        <end position="548"/>
    </location>
</feature>
<keyword evidence="3 9" id="KW-0862">Zinc</keyword>
<evidence type="ECO:0000259" key="11">
    <source>
        <dbReference type="PROSITE" id="PS50884"/>
    </source>
</evidence>
<evidence type="ECO:0000256" key="8">
    <source>
        <dbReference type="PROSITE-ProRule" id="PRU00071"/>
    </source>
</evidence>
<comment type="subcellular location">
    <subcellularLocation>
        <location evidence="8 9">Nucleus</location>
    </subcellularLocation>
</comment>
<keyword evidence="1 9" id="KW-0479">Metal-binding</keyword>
<keyword evidence="7 8" id="KW-0539">Nucleus</keyword>
<evidence type="ECO:0000313" key="12">
    <source>
        <dbReference type="EMBL" id="CAI9101549.1"/>
    </source>
</evidence>
<evidence type="ECO:0000256" key="7">
    <source>
        <dbReference type="ARBA" id="ARBA00023242"/>
    </source>
</evidence>
<reference evidence="12" key="1">
    <citation type="submission" date="2023-03" db="EMBL/GenBank/DDBJ databases">
        <authorList>
            <person name="Julca I."/>
        </authorList>
    </citation>
    <scope>NUCLEOTIDE SEQUENCE</scope>
</reference>
<gene>
    <name evidence="12" type="ORF">OLC1_LOCUS11118</name>
</gene>
<sequence>MGLTSLQVCMDSSDWLQGTIHDETGGMLDSSSSSPSSAERRLRPPHDQALKCPRCDSTHTKFCYYNNYSLSQPRYFCKTCRRYWTKGGTLRNIPVGGGCRKSSNTKKGSSSSVNPRKPWLASLGSPPPPPPPTEKDDDDDLGPLPLPEFLKKSRGFDIDTFKSVPEKSLLAPKIQIMFESFYLSTPPNGKNDCCYCYYYYFITFMAQSADHDDSEVAFLGQFELDEDSLYPRLKVEDPSQTVDDDDDDSGSREFLGERKRSHVWRAMSTSSPHLSPLPLLICLRRWGNGSVGIWPFLFAVLMVCFMDSYLNFESFQEMARSRAVVEDSARDSQGDVNATHPETLDSRFSEIGSKFDQLVALMTAQEARNAERDARLDKLIELVASQQGNSGLGNPSRNGQQGQGVVAPMWYQQPRLDLPEFMRENPQNWLQKCRKYFLMHHIPEEEKLDSVKIFLDGKAETWYQGIKRSTDTGHSVSVPVPPDQIEDQTKTVVHPISSGDRENGNKGLQSAGSLHSNVKAGLKTEFGDQLGKGANSEKTHSKGGGGKYAGNKGFGNRYVKKMSPQEFQYRANNQMCYKCGDRFKPGHVCKLGQIKVMLCEDMAKELTSDSVIWTIDGEMSDVNDLTLEFETGNS</sequence>
<keyword evidence="4 9" id="KW-0805">Transcription regulation</keyword>
<evidence type="ECO:0000256" key="3">
    <source>
        <dbReference type="ARBA" id="ARBA00022833"/>
    </source>
</evidence>
<evidence type="ECO:0000256" key="6">
    <source>
        <dbReference type="ARBA" id="ARBA00023163"/>
    </source>
</evidence>
<dbReference type="PROSITE" id="PS01361">
    <property type="entry name" value="ZF_DOF_1"/>
    <property type="match status" value="1"/>
</dbReference>
<comment type="function">
    <text evidence="9">Transcription factor that binds specifically to a 5'-AA[AG]G-3' consensus core sequence.</text>
</comment>
<organism evidence="12 13">
    <name type="scientific">Oldenlandia corymbosa var. corymbosa</name>
    <dbReference type="NCBI Taxonomy" id="529605"/>
    <lineage>
        <taxon>Eukaryota</taxon>
        <taxon>Viridiplantae</taxon>
        <taxon>Streptophyta</taxon>
        <taxon>Embryophyta</taxon>
        <taxon>Tracheophyta</taxon>
        <taxon>Spermatophyta</taxon>
        <taxon>Magnoliopsida</taxon>
        <taxon>eudicotyledons</taxon>
        <taxon>Gunneridae</taxon>
        <taxon>Pentapetalae</taxon>
        <taxon>asterids</taxon>
        <taxon>lamiids</taxon>
        <taxon>Gentianales</taxon>
        <taxon>Rubiaceae</taxon>
        <taxon>Rubioideae</taxon>
        <taxon>Spermacoceae</taxon>
        <taxon>Hedyotis-Oldenlandia complex</taxon>
        <taxon>Oldenlandia</taxon>
    </lineage>
</organism>
<dbReference type="PANTHER" id="PTHR31992">
    <property type="entry name" value="DOF ZINC FINGER PROTEIN DOF1.4-RELATED"/>
    <property type="match status" value="1"/>
</dbReference>
<keyword evidence="5 8" id="KW-0238">DNA-binding</keyword>
<protein>
    <recommendedName>
        <fullName evidence="9">Dof zinc finger protein</fullName>
    </recommendedName>
</protein>
<evidence type="ECO:0000256" key="10">
    <source>
        <dbReference type="SAM" id="MobiDB-lite"/>
    </source>
</evidence>
<feature type="domain" description="Dof-type" evidence="11">
    <location>
        <begin position="50"/>
        <end position="104"/>
    </location>
</feature>
<dbReference type="AlphaFoldDB" id="A0AAV1D138"/>
<dbReference type="EMBL" id="OX459121">
    <property type="protein sequence ID" value="CAI9101549.1"/>
    <property type="molecule type" value="Genomic_DNA"/>
</dbReference>
<dbReference type="Proteomes" id="UP001161247">
    <property type="component" value="Chromosome 4"/>
</dbReference>
<dbReference type="InterPro" id="IPR003851">
    <property type="entry name" value="Znf_Dof"/>
</dbReference>
<evidence type="ECO:0000256" key="1">
    <source>
        <dbReference type="ARBA" id="ARBA00022723"/>
    </source>
</evidence>